<dbReference type="GO" id="GO:0004674">
    <property type="term" value="F:protein serine/threonine kinase activity"/>
    <property type="evidence" value="ECO:0007669"/>
    <property type="project" value="UniProtKB-KW"/>
</dbReference>
<dbReference type="PROSITE" id="PS50011">
    <property type="entry name" value="PROTEIN_KINASE_DOM"/>
    <property type="match status" value="1"/>
</dbReference>
<dbReference type="EMBL" id="CAMXCT020006678">
    <property type="protein sequence ID" value="CAL1171508.1"/>
    <property type="molecule type" value="Genomic_DNA"/>
</dbReference>
<dbReference type="PROSITE" id="PS00107">
    <property type="entry name" value="PROTEIN_KINASE_ATP"/>
    <property type="match status" value="1"/>
</dbReference>
<evidence type="ECO:0000256" key="5">
    <source>
        <dbReference type="ARBA" id="ARBA00022777"/>
    </source>
</evidence>
<evidence type="ECO:0000313" key="12">
    <source>
        <dbReference type="EMBL" id="CAI4018133.1"/>
    </source>
</evidence>
<evidence type="ECO:0000256" key="8">
    <source>
        <dbReference type="ARBA" id="ARBA00048679"/>
    </source>
</evidence>
<keyword evidence="6 9" id="KW-0067">ATP-binding</keyword>
<dbReference type="EMBL" id="CAMXCT030006678">
    <property type="protein sequence ID" value="CAL4805445.1"/>
    <property type="molecule type" value="Genomic_DNA"/>
</dbReference>
<organism evidence="12">
    <name type="scientific">Cladocopium goreaui</name>
    <dbReference type="NCBI Taxonomy" id="2562237"/>
    <lineage>
        <taxon>Eukaryota</taxon>
        <taxon>Sar</taxon>
        <taxon>Alveolata</taxon>
        <taxon>Dinophyceae</taxon>
        <taxon>Suessiales</taxon>
        <taxon>Symbiodiniaceae</taxon>
        <taxon>Cladocopium</taxon>
    </lineage>
</organism>
<dbReference type="InterPro" id="IPR000719">
    <property type="entry name" value="Prot_kinase_dom"/>
</dbReference>
<evidence type="ECO:0000256" key="2">
    <source>
        <dbReference type="ARBA" id="ARBA00022527"/>
    </source>
</evidence>
<evidence type="ECO:0000313" key="14">
    <source>
        <dbReference type="EMBL" id="CAL4805445.1"/>
    </source>
</evidence>
<dbReference type="EC" id="2.7.11.1" evidence="1"/>
<keyword evidence="4 9" id="KW-0547">Nucleotide-binding</keyword>
<feature type="region of interest" description="Disordered" evidence="10">
    <location>
        <begin position="790"/>
        <end position="813"/>
    </location>
</feature>
<evidence type="ECO:0000313" key="15">
    <source>
        <dbReference type="Proteomes" id="UP001152797"/>
    </source>
</evidence>
<evidence type="ECO:0000256" key="7">
    <source>
        <dbReference type="ARBA" id="ARBA00047899"/>
    </source>
</evidence>
<feature type="region of interest" description="Disordered" evidence="10">
    <location>
        <begin position="685"/>
        <end position="760"/>
    </location>
</feature>
<dbReference type="Gene3D" id="1.10.510.10">
    <property type="entry name" value="Transferase(Phosphotransferase) domain 1"/>
    <property type="match status" value="1"/>
</dbReference>
<gene>
    <name evidence="12" type="ORF">C1SCF055_LOCUS42728</name>
</gene>
<dbReference type="AlphaFoldDB" id="A0A9P1GNN5"/>
<feature type="region of interest" description="Disordered" evidence="10">
    <location>
        <begin position="940"/>
        <end position="971"/>
    </location>
</feature>
<dbReference type="PROSITE" id="PS00108">
    <property type="entry name" value="PROTEIN_KINASE_ST"/>
    <property type="match status" value="1"/>
</dbReference>
<dbReference type="SMART" id="SM00220">
    <property type="entry name" value="S_TKc"/>
    <property type="match status" value="1"/>
</dbReference>
<feature type="compositionally biased region" description="Basic and acidic residues" evidence="10">
    <location>
        <begin position="879"/>
        <end position="889"/>
    </location>
</feature>
<dbReference type="SUPFAM" id="SSF56112">
    <property type="entry name" value="Protein kinase-like (PK-like)"/>
    <property type="match status" value="1"/>
</dbReference>
<keyword evidence="5 14" id="KW-0418">Kinase</keyword>
<dbReference type="InterPro" id="IPR017441">
    <property type="entry name" value="Protein_kinase_ATP_BS"/>
</dbReference>
<proteinExistence type="predicted"/>
<dbReference type="InterPro" id="IPR011009">
    <property type="entry name" value="Kinase-like_dom_sf"/>
</dbReference>
<evidence type="ECO:0000313" key="13">
    <source>
        <dbReference type="EMBL" id="CAL1171508.1"/>
    </source>
</evidence>
<dbReference type="InterPro" id="IPR008271">
    <property type="entry name" value="Ser/Thr_kinase_AS"/>
</dbReference>
<dbReference type="InterPro" id="IPR051131">
    <property type="entry name" value="NEK_Ser/Thr_kinase_NIMA"/>
</dbReference>
<feature type="binding site" evidence="9">
    <location>
        <position position="392"/>
    </location>
    <ligand>
        <name>ATP</name>
        <dbReference type="ChEBI" id="CHEBI:30616"/>
    </ligand>
</feature>
<evidence type="ECO:0000256" key="4">
    <source>
        <dbReference type="ARBA" id="ARBA00022741"/>
    </source>
</evidence>
<dbReference type="Proteomes" id="UP001152797">
    <property type="component" value="Unassembled WGS sequence"/>
</dbReference>
<dbReference type="GO" id="GO:0005524">
    <property type="term" value="F:ATP binding"/>
    <property type="evidence" value="ECO:0007669"/>
    <property type="project" value="UniProtKB-UniRule"/>
</dbReference>
<feature type="region of interest" description="Disordered" evidence="10">
    <location>
        <begin position="827"/>
        <end position="846"/>
    </location>
</feature>
<keyword evidence="2" id="KW-0723">Serine/threonine-protein kinase</keyword>
<evidence type="ECO:0000256" key="3">
    <source>
        <dbReference type="ARBA" id="ARBA00022679"/>
    </source>
</evidence>
<sequence>MAARLLSSLLTLAPYESARGSVAPLLRALARAPKALRQALWRLLEGAPHPRLRSHSAADLVEMRAGLSDLERQAGAYPVTCAFLGLVQSLFEACPIELLCLPWEVHETLGLPSFSRPGASLPPSSQGEVLGPLLDFTFGTCFSRCNFWPCRSLCERWAISAGCLQVAMAVFPALECFNWPEVAALSAKENGLGEALRQLQQLQLRVLRCWGEVSFVQNLLQCIFCDIAFGPGTGDAETTKRFVGFRSPALEEASSAAPQHGESAQMPGGVVPTTGLQLLSLSLQCLHQLIGLLLSPAGIARLGGRSGNRGLERIGPTSSLWCSTSLNWPTESDDGLPVDYEQTLLVVHHRSEVDDFQLGTDRGYRIERSIGRGHFGVAFLVKDGENQRRVLKALELDRGDARREAEIMRQLRHPQIIRFRDSFEEKGFLAIVMDHAACGDLLKRVDVAKKAGHPLQEEQVMQWVTQALLGLRYLHGLCIIHRDIKNENLFLDSEDKLRIGDFGLAMKLKKATEIFIEQQIVGTPLYLSPEICAKGMYSMASDLWAIGCSLFELLSLQLPFEAANLPCLLVKITTATAAPRPNCNSQDLADLCVWLLTKSRMSRPSAAEVLSHRFLQPVVSALEEGGRVSARKVQVGSVSRQASRAKLSPLEGGYPIPLEPLPSPLLRTHGERREEVSLGLRLTRGAGADGTLVPGSMNASLGKSKAGPEGSLEAKNQQRSDAVGSPQHWLRRSKSGKQAPLDEDLMQSQPTLKLVEPQVSTREDHRQVLEAEVISPKALPGVVPPANLRVKRSKSSGALETRTPRNAAAPGAAGALAKVVPPPLKFGKIQPSNGSKSARAAKVMPRLNSARSIYSARVQRPPSRAKSPSTAEAPRVRMASKDPVPRTRSPDPPPAAPAADAPGSRGRVKFAPPAVRQNPLRAALKAWEAAENGAAAFRAAARQPSSARPAAPRRAASATAKGREAKDGAAKQVVQPLLLQPEQPQERAARAATQSFCPATEAGAKRCPERCELKFIARDLRWAQAALEMAIEDVSEPLEVALATGRSEQIESQSVPFRRSERPSRWKRSLGPVATNLEAQGALRRADLVQSLYAHICCTAASPVAQWATECLVSLLALWCRTEMPHQQPAASAGGRGLLLASLSVPSEAASRSGLVKHLAQRLLEVIGDPGQDFDFRSACCDLLRASLVSQPGLLLDTPELLPGCSAASMRLEARDHLGILSEGLRQGEGRER</sequence>
<dbReference type="EMBL" id="CAMXCT010006678">
    <property type="protein sequence ID" value="CAI4018133.1"/>
    <property type="molecule type" value="Genomic_DNA"/>
</dbReference>
<reference evidence="12" key="1">
    <citation type="submission" date="2022-10" db="EMBL/GenBank/DDBJ databases">
        <authorList>
            <person name="Chen Y."/>
            <person name="Dougan E. K."/>
            <person name="Chan C."/>
            <person name="Rhodes N."/>
            <person name="Thang M."/>
        </authorList>
    </citation>
    <scope>NUCLEOTIDE SEQUENCE</scope>
</reference>
<comment type="catalytic activity">
    <reaction evidence="8">
        <text>L-seryl-[protein] + ATP = O-phospho-L-seryl-[protein] + ADP + H(+)</text>
        <dbReference type="Rhea" id="RHEA:17989"/>
        <dbReference type="Rhea" id="RHEA-COMP:9863"/>
        <dbReference type="Rhea" id="RHEA-COMP:11604"/>
        <dbReference type="ChEBI" id="CHEBI:15378"/>
        <dbReference type="ChEBI" id="CHEBI:29999"/>
        <dbReference type="ChEBI" id="CHEBI:30616"/>
        <dbReference type="ChEBI" id="CHEBI:83421"/>
        <dbReference type="ChEBI" id="CHEBI:456216"/>
        <dbReference type="EC" id="2.7.11.1"/>
    </reaction>
</comment>
<name>A0A9P1GNN5_9DINO</name>
<dbReference type="OrthoDB" id="248923at2759"/>
<feature type="compositionally biased region" description="Low complexity" evidence="10">
    <location>
        <begin position="940"/>
        <end position="960"/>
    </location>
</feature>
<evidence type="ECO:0000256" key="6">
    <source>
        <dbReference type="ARBA" id="ARBA00022840"/>
    </source>
</evidence>
<reference evidence="13" key="2">
    <citation type="submission" date="2024-04" db="EMBL/GenBank/DDBJ databases">
        <authorList>
            <person name="Chen Y."/>
            <person name="Shah S."/>
            <person name="Dougan E. K."/>
            <person name="Thang M."/>
            <person name="Chan C."/>
        </authorList>
    </citation>
    <scope>NUCLEOTIDE SEQUENCE [LARGE SCALE GENOMIC DNA]</scope>
</reference>
<keyword evidence="3" id="KW-0808">Transferase</keyword>
<keyword evidence="15" id="KW-1185">Reference proteome</keyword>
<evidence type="ECO:0000256" key="1">
    <source>
        <dbReference type="ARBA" id="ARBA00012513"/>
    </source>
</evidence>
<dbReference type="PANTHER" id="PTHR44899:SF3">
    <property type="entry name" value="SERINE_THREONINE-PROTEIN KINASE NEK1"/>
    <property type="match status" value="1"/>
</dbReference>
<feature type="domain" description="Protein kinase" evidence="11">
    <location>
        <begin position="364"/>
        <end position="615"/>
    </location>
</feature>
<dbReference type="PANTHER" id="PTHR44899">
    <property type="entry name" value="CAMK FAMILY PROTEIN KINASE"/>
    <property type="match status" value="1"/>
</dbReference>
<protein>
    <recommendedName>
        <fullName evidence="1">non-specific serine/threonine protein kinase</fullName>
        <ecNumber evidence="1">2.7.11.1</ecNumber>
    </recommendedName>
</protein>
<comment type="caution">
    <text evidence="12">The sequence shown here is derived from an EMBL/GenBank/DDBJ whole genome shotgun (WGS) entry which is preliminary data.</text>
</comment>
<evidence type="ECO:0000256" key="10">
    <source>
        <dbReference type="SAM" id="MobiDB-lite"/>
    </source>
</evidence>
<evidence type="ECO:0000259" key="11">
    <source>
        <dbReference type="PROSITE" id="PS50011"/>
    </source>
</evidence>
<dbReference type="Pfam" id="PF00069">
    <property type="entry name" value="Pkinase"/>
    <property type="match status" value="1"/>
</dbReference>
<comment type="catalytic activity">
    <reaction evidence="7">
        <text>L-threonyl-[protein] + ATP = O-phospho-L-threonyl-[protein] + ADP + H(+)</text>
        <dbReference type="Rhea" id="RHEA:46608"/>
        <dbReference type="Rhea" id="RHEA-COMP:11060"/>
        <dbReference type="Rhea" id="RHEA-COMP:11605"/>
        <dbReference type="ChEBI" id="CHEBI:15378"/>
        <dbReference type="ChEBI" id="CHEBI:30013"/>
        <dbReference type="ChEBI" id="CHEBI:30616"/>
        <dbReference type="ChEBI" id="CHEBI:61977"/>
        <dbReference type="ChEBI" id="CHEBI:456216"/>
        <dbReference type="EC" id="2.7.11.1"/>
    </reaction>
</comment>
<accession>A0A9P1GNN5</accession>
<feature type="region of interest" description="Disordered" evidence="10">
    <location>
        <begin position="852"/>
        <end position="913"/>
    </location>
</feature>
<evidence type="ECO:0000256" key="9">
    <source>
        <dbReference type="PROSITE-ProRule" id="PRU10141"/>
    </source>
</evidence>